<feature type="compositionally biased region" description="Gly residues" evidence="1">
    <location>
        <begin position="154"/>
        <end position="179"/>
    </location>
</feature>
<gene>
    <name evidence="2" type="ORF">Ctob_004825</name>
</gene>
<accession>A0A0M0JCQ0</accession>
<name>A0A0M0JCQ0_9EUKA</name>
<dbReference type="AlphaFoldDB" id="A0A0M0JCQ0"/>
<evidence type="ECO:0000256" key="1">
    <source>
        <dbReference type="SAM" id="MobiDB-lite"/>
    </source>
</evidence>
<dbReference type="Proteomes" id="UP000037460">
    <property type="component" value="Unassembled WGS sequence"/>
</dbReference>
<organism evidence="2 3">
    <name type="scientific">Chrysochromulina tobinii</name>
    <dbReference type="NCBI Taxonomy" id="1460289"/>
    <lineage>
        <taxon>Eukaryota</taxon>
        <taxon>Haptista</taxon>
        <taxon>Haptophyta</taxon>
        <taxon>Prymnesiophyceae</taxon>
        <taxon>Prymnesiales</taxon>
        <taxon>Chrysochromulinaceae</taxon>
        <taxon>Chrysochromulina</taxon>
    </lineage>
</organism>
<feature type="region of interest" description="Disordered" evidence="1">
    <location>
        <begin position="154"/>
        <end position="189"/>
    </location>
</feature>
<evidence type="ECO:0000313" key="3">
    <source>
        <dbReference type="Proteomes" id="UP000037460"/>
    </source>
</evidence>
<evidence type="ECO:0000313" key="2">
    <source>
        <dbReference type="EMBL" id="KOO24137.1"/>
    </source>
</evidence>
<dbReference type="OrthoDB" id="408694at2759"/>
<comment type="caution">
    <text evidence="2">The sequence shown here is derived from an EMBL/GenBank/DDBJ whole genome shotgun (WGS) entry which is preliminary data.</text>
</comment>
<proteinExistence type="predicted"/>
<sequence length="504" mass="55724">MFMRPGSAFMELNPYKFFYSSYEELATVSGVLYLRSRDNSIATADTVTHSAKKREAFESKRAAFLREFRSWSDERCQQHSRCRSLSRNFPTLINLTDLEIHFRHGVDHVVRSFPRPPSCPPMEPTIAPMPIAADQTPVPPPAGRPGWRRLFSGGKGGGKVGGKVGGKGGGKSGGGGRMGGSRYNTGPADGSGSGGLRIAVCVGGQLSRLEIDSKVENVLKPTAATQPDALDLFLALEVGGHLFSNLDFGAILAQQGSSCGKEISPDEVRRRFAPFVAGTSFSNHTTRSIDLADWKRYRKDRPAAERMTRLQHHLSQFAHMRTCAQMIEQREIATHSHYDVILKLRDNTVAVAPFVISPHHATGGARTKKCVEWGGYNDKAMVLPRRFADSALRGPSEDFFLIKDLGRGITNSERLLRAVLDRRGVRVQRVSAEDLPLVDGRCTPQGWCLVEEGKDCRPATWPWPARPCEEHNMTATQKELYLQRFRPRSEIAPHMVAGVSMNNA</sequence>
<protein>
    <submittedName>
        <fullName evidence="2">Uncharacterized protein</fullName>
    </submittedName>
</protein>
<reference evidence="3" key="1">
    <citation type="journal article" date="2015" name="PLoS Genet.">
        <title>Genome Sequence and Transcriptome Analyses of Chrysochromulina tobin: Metabolic Tools for Enhanced Algal Fitness in the Prominent Order Prymnesiales (Haptophyceae).</title>
        <authorList>
            <person name="Hovde B.T."/>
            <person name="Deodato C.R."/>
            <person name="Hunsperger H.M."/>
            <person name="Ryken S.A."/>
            <person name="Yost W."/>
            <person name="Jha R.K."/>
            <person name="Patterson J."/>
            <person name="Monnat R.J. Jr."/>
            <person name="Barlow S.B."/>
            <person name="Starkenburg S.R."/>
            <person name="Cattolico R.A."/>
        </authorList>
    </citation>
    <scope>NUCLEOTIDE SEQUENCE</scope>
    <source>
        <strain evidence="3">CCMP291</strain>
    </source>
</reference>
<dbReference type="EMBL" id="JWZX01003121">
    <property type="protein sequence ID" value="KOO24137.1"/>
    <property type="molecule type" value="Genomic_DNA"/>
</dbReference>
<keyword evidence="3" id="KW-1185">Reference proteome</keyword>